<dbReference type="RefSeq" id="WP_248869215.1">
    <property type="nucleotide sequence ID" value="NZ_CP086322.1"/>
</dbReference>
<dbReference type="Proteomes" id="UP000830115">
    <property type="component" value="Chromosome"/>
</dbReference>
<proteinExistence type="predicted"/>
<name>A0ABY4MLV2_9ACTN</name>
<accession>A0ABY4MLV2</accession>
<evidence type="ECO:0000313" key="2">
    <source>
        <dbReference type="Proteomes" id="UP000830115"/>
    </source>
</evidence>
<dbReference type="InterPro" id="IPR014614">
    <property type="entry name" value="KsdD_DH"/>
</dbReference>
<evidence type="ECO:0008006" key="3">
    <source>
        <dbReference type="Google" id="ProtNLM"/>
    </source>
</evidence>
<protein>
    <recommendedName>
        <fullName evidence="3">FAD binding domain-containing protein</fullName>
    </recommendedName>
</protein>
<organism evidence="1 2">
    <name type="scientific">Streptomyces halobius</name>
    <dbReference type="NCBI Taxonomy" id="2879846"/>
    <lineage>
        <taxon>Bacteria</taxon>
        <taxon>Bacillati</taxon>
        <taxon>Actinomycetota</taxon>
        <taxon>Actinomycetes</taxon>
        <taxon>Kitasatosporales</taxon>
        <taxon>Streptomycetaceae</taxon>
        <taxon>Streptomyces</taxon>
    </lineage>
</organism>
<dbReference type="PANTHER" id="PTHR43260:SF1">
    <property type="entry name" value="KSDD-LIKE STEROID DEHYDROGENASE RV0785"/>
    <property type="match status" value="1"/>
</dbReference>
<reference evidence="1" key="1">
    <citation type="submission" date="2021-10" db="EMBL/GenBank/DDBJ databases">
        <title>Streptomyces nigrumlapis sp.nov.,an antimicrobial producing actinobacterium isolated from Black Gobi rocks.</title>
        <authorList>
            <person name="Wen Y."/>
            <person name="Zhang W."/>
            <person name="Liu X.G."/>
        </authorList>
    </citation>
    <scope>NUCLEOTIDE SEQUENCE</scope>
    <source>
        <strain evidence="1">ST13-2-2</strain>
    </source>
</reference>
<dbReference type="PANTHER" id="PTHR43260">
    <property type="entry name" value="3-KETOSTEROID-DELTA-1-DEHYDROGENASE"/>
    <property type="match status" value="1"/>
</dbReference>
<sequence length="45" mass="4426">MFAAGEIAGVGGGGVYGHNALEETFLGGCIFSGRTAGRALARVLA</sequence>
<dbReference type="EMBL" id="CP086322">
    <property type="protein sequence ID" value="UQA98162.1"/>
    <property type="molecule type" value="Genomic_DNA"/>
</dbReference>
<gene>
    <name evidence="1" type="ORF">K9S39_00880</name>
</gene>
<evidence type="ECO:0000313" key="1">
    <source>
        <dbReference type="EMBL" id="UQA98162.1"/>
    </source>
</evidence>
<keyword evidence="2" id="KW-1185">Reference proteome</keyword>